<evidence type="ECO:0000259" key="2">
    <source>
        <dbReference type="Pfam" id="PF01757"/>
    </source>
</evidence>
<name>A0A847SAD2_9NEIS</name>
<protein>
    <submittedName>
        <fullName evidence="3">Acyltransferase</fullName>
    </submittedName>
</protein>
<feature type="domain" description="Acyltransferase 3" evidence="2">
    <location>
        <begin position="17"/>
        <end position="344"/>
    </location>
</feature>
<evidence type="ECO:0000313" key="3">
    <source>
        <dbReference type="EMBL" id="NLR75887.1"/>
    </source>
</evidence>
<dbReference type="PANTHER" id="PTHR23028">
    <property type="entry name" value="ACETYLTRANSFERASE"/>
    <property type="match status" value="1"/>
</dbReference>
<keyword evidence="3" id="KW-0808">Transferase</keyword>
<keyword evidence="3" id="KW-0012">Acyltransferase</keyword>
<feature type="transmembrane region" description="Helical" evidence="1">
    <location>
        <begin position="162"/>
        <end position="181"/>
    </location>
</feature>
<reference evidence="3 4" key="1">
    <citation type="submission" date="2020-04" db="EMBL/GenBank/DDBJ databases">
        <title>Draft genome of Leeia sp. IMCC25680.</title>
        <authorList>
            <person name="Song J."/>
            <person name="Cho J.-C."/>
        </authorList>
    </citation>
    <scope>NUCLEOTIDE SEQUENCE [LARGE SCALE GENOMIC DNA]</scope>
    <source>
        <strain evidence="3 4">IMCC25680</strain>
    </source>
</reference>
<feature type="transmembrane region" description="Helical" evidence="1">
    <location>
        <begin position="241"/>
        <end position="260"/>
    </location>
</feature>
<keyword evidence="1" id="KW-1133">Transmembrane helix</keyword>
<keyword evidence="1" id="KW-0472">Membrane</keyword>
<dbReference type="GO" id="GO:0016747">
    <property type="term" value="F:acyltransferase activity, transferring groups other than amino-acyl groups"/>
    <property type="evidence" value="ECO:0007669"/>
    <property type="project" value="InterPro"/>
</dbReference>
<feature type="transmembrane region" description="Helical" evidence="1">
    <location>
        <begin position="295"/>
        <end position="315"/>
    </location>
</feature>
<feature type="transmembrane region" description="Helical" evidence="1">
    <location>
        <begin position="75"/>
        <end position="93"/>
    </location>
</feature>
<organism evidence="3 4">
    <name type="scientific">Leeia aquatica</name>
    <dbReference type="NCBI Taxonomy" id="2725557"/>
    <lineage>
        <taxon>Bacteria</taxon>
        <taxon>Pseudomonadati</taxon>
        <taxon>Pseudomonadota</taxon>
        <taxon>Betaproteobacteria</taxon>
        <taxon>Neisseriales</taxon>
        <taxon>Leeiaceae</taxon>
        <taxon>Leeia</taxon>
    </lineage>
</organism>
<evidence type="ECO:0000313" key="4">
    <source>
        <dbReference type="Proteomes" id="UP000587991"/>
    </source>
</evidence>
<dbReference type="InterPro" id="IPR050879">
    <property type="entry name" value="Acyltransferase_3"/>
</dbReference>
<sequence>MRPPQAAPGPDQVEFAHLLRGLSALAVLLFHYGILFWQRPARVAELTGMPVLPAGMALWPGHAAFLQAFSLNLGAIAVGALFLISGFVLPFSFRKQVDGGGFMIGRAFRILPTYWAGFAVTLLVLWAVAAWQGHAFPHRLKDVLLHLLPGLRDMLGGANIDGIVWTLDIEMKFYLLALLIIGPLQRGSRGLLLLPAGLLLLATGWQMSGHAVPGTLLYLVFACIGIVFHQAYQRNWPWWECVLWIGLGFALWFLLAARWLHFPPNLLLSYAIAAGLFGGLYLLRAHIRLQRPTRWLADVSYPLYCVHAVLGYSGLRLMLEWQVSPLVALPLMAGLALGLAALIHHHVELPSHHWGKRVIQRWRERTA</sequence>
<comment type="caution">
    <text evidence="3">The sequence shown here is derived from an EMBL/GenBank/DDBJ whole genome shotgun (WGS) entry which is preliminary data.</text>
</comment>
<dbReference type="Pfam" id="PF01757">
    <property type="entry name" value="Acyl_transf_3"/>
    <property type="match status" value="1"/>
</dbReference>
<accession>A0A847SAD2</accession>
<feature type="transmembrane region" description="Helical" evidence="1">
    <location>
        <begin position="188"/>
        <end position="205"/>
    </location>
</feature>
<dbReference type="InterPro" id="IPR002656">
    <property type="entry name" value="Acyl_transf_3_dom"/>
</dbReference>
<feature type="transmembrane region" description="Helical" evidence="1">
    <location>
        <begin position="49"/>
        <end position="69"/>
    </location>
</feature>
<gene>
    <name evidence="3" type="ORF">HF682_12030</name>
</gene>
<keyword evidence="1" id="KW-0812">Transmembrane</keyword>
<feature type="transmembrane region" description="Helical" evidence="1">
    <location>
        <begin position="211"/>
        <end position="229"/>
    </location>
</feature>
<dbReference type="AlphaFoldDB" id="A0A847SAD2"/>
<feature type="transmembrane region" description="Helical" evidence="1">
    <location>
        <begin position="114"/>
        <end position="133"/>
    </location>
</feature>
<feature type="transmembrane region" description="Helical" evidence="1">
    <location>
        <begin position="266"/>
        <end position="283"/>
    </location>
</feature>
<evidence type="ECO:0000256" key="1">
    <source>
        <dbReference type="SAM" id="Phobius"/>
    </source>
</evidence>
<dbReference type="Proteomes" id="UP000587991">
    <property type="component" value="Unassembled WGS sequence"/>
</dbReference>
<proteinExistence type="predicted"/>
<dbReference type="EMBL" id="JABAIM010000002">
    <property type="protein sequence ID" value="NLR75887.1"/>
    <property type="molecule type" value="Genomic_DNA"/>
</dbReference>
<dbReference type="RefSeq" id="WP_168877516.1">
    <property type="nucleotide sequence ID" value="NZ_JABAIM010000002.1"/>
</dbReference>
<feature type="transmembrane region" description="Helical" evidence="1">
    <location>
        <begin position="18"/>
        <end position="37"/>
    </location>
</feature>
<keyword evidence="4" id="KW-1185">Reference proteome</keyword>
<feature type="transmembrane region" description="Helical" evidence="1">
    <location>
        <begin position="327"/>
        <end position="347"/>
    </location>
</feature>